<comment type="caution">
    <text evidence="1">The sequence shown here is derived from an EMBL/GenBank/DDBJ whole genome shotgun (WGS) entry which is preliminary data.</text>
</comment>
<dbReference type="Proteomes" id="UP000249135">
    <property type="component" value="Unassembled WGS sequence"/>
</dbReference>
<protein>
    <submittedName>
        <fullName evidence="1">Uncharacterized protein</fullName>
    </submittedName>
</protein>
<evidence type="ECO:0000313" key="2">
    <source>
        <dbReference type="Proteomes" id="UP000249135"/>
    </source>
</evidence>
<name>A0A2W5QGP0_VARPD</name>
<accession>A0A2W5QGP0</accession>
<reference evidence="1 2" key="1">
    <citation type="submission" date="2017-08" db="EMBL/GenBank/DDBJ databases">
        <title>Infants hospitalized years apart are colonized by the same room-sourced microbial strains.</title>
        <authorList>
            <person name="Brooks B."/>
            <person name="Olm M.R."/>
            <person name="Firek B.A."/>
            <person name="Baker R."/>
            <person name="Thomas B.C."/>
            <person name="Morowitz M.J."/>
            <person name="Banfield J.F."/>
        </authorList>
    </citation>
    <scope>NUCLEOTIDE SEQUENCE [LARGE SCALE GENOMIC DNA]</scope>
    <source>
        <strain evidence="1">S2_005_003_R2_41</strain>
    </source>
</reference>
<dbReference type="EMBL" id="QFPP01000012">
    <property type="protein sequence ID" value="PZQ77691.1"/>
    <property type="molecule type" value="Genomic_DNA"/>
</dbReference>
<dbReference type="AlphaFoldDB" id="A0A2W5QGP0"/>
<organism evidence="1 2">
    <name type="scientific">Variovorax paradoxus</name>
    <dbReference type="NCBI Taxonomy" id="34073"/>
    <lineage>
        <taxon>Bacteria</taxon>
        <taxon>Pseudomonadati</taxon>
        <taxon>Pseudomonadota</taxon>
        <taxon>Betaproteobacteria</taxon>
        <taxon>Burkholderiales</taxon>
        <taxon>Comamonadaceae</taxon>
        <taxon>Variovorax</taxon>
    </lineage>
</organism>
<sequence>MLHKGAAIEVVIAEVAQGSYQLQLVVALHAGRRTLMTATRQPRAFRSLDTLRGHLKTLGIGKTLVRLELLP</sequence>
<evidence type="ECO:0000313" key="1">
    <source>
        <dbReference type="EMBL" id="PZQ77691.1"/>
    </source>
</evidence>
<gene>
    <name evidence="1" type="ORF">DI563_02810</name>
</gene>
<proteinExistence type="predicted"/>